<organism evidence="2 3">
    <name type="scientific">Gymnopilus dilepis</name>
    <dbReference type="NCBI Taxonomy" id="231916"/>
    <lineage>
        <taxon>Eukaryota</taxon>
        <taxon>Fungi</taxon>
        <taxon>Dikarya</taxon>
        <taxon>Basidiomycota</taxon>
        <taxon>Agaricomycotina</taxon>
        <taxon>Agaricomycetes</taxon>
        <taxon>Agaricomycetidae</taxon>
        <taxon>Agaricales</taxon>
        <taxon>Agaricineae</taxon>
        <taxon>Hymenogastraceae</taxon>
        <taxon>Gymnopilus</taxon>
    </lineage>
</organism>
<feature type="region of interest" description="Disordered" evidence="1">
    <location>
        <begin position="212"/>
        <end position="294"/>
    </location>
</feature>
<gene>
    <name evidence="2" type="ORF">CVT26_012424</name>
</gene>
<protein>
    <submittedName>
        <fullName evidence="2">Uncharacterized protein</fullName>
    </submittedName>
</protein>
<name>A0A409YD17_9AGAR</name>
<comment type="caution">
    <text evidence="2">The sequence shown here is derived from an EMBL/GenBank/DDBJ whole genome shotgun (WGS) entry which is preliminary data.</text>
</comment>
<feature type="compositionally biased region" description="Low complexity" evidence="1">
    <location>
        <begin position="40"/>
        <end position="49"/>
    </location>
</feature>
<reference evidence="2 3" key="1">
    <citation type="journal article" date="2018" name="Evol. Lett.">
        <title>Horizontal gene cluster transfer increased hallucinogenic mushroom diversity.</title>
        <authorList>
            <person name="Reynolds H.T."/>
            <person name="Vijayakumar V."/>
            <person name="Gluck-Thaler E."/>
            <person name="Korotkin H.B."/>
            <person name="Matheny P.B."/>
            <person name="Slot J.C."/>
        </authorList>
    </citation>
    <scope>NUCLEOTIDE SEQUENCE [LARGE SCALE GENOMIC DNA]</scope>
    <source>
        <strain evidence="2 3">SRW20</strain>
    </source>
</reference>
<accession>A0A409YD17</accession>
<sequence length="436" mass="47746">MENQNCHATEFSSNSNSSLNTQIDNSHVYPLQSDPPATVPSPSATPQSTYPQPRLTRAIRSREAEIELTRQWNGFLKRMFFERVPGVSEPFTRQSSAADRQLIRPLCMHCTCSDKGRSSSVCQASDSEEQPLPASPAPSHPAQATTPITAKAKLQAGDIDGNASDQHSATSHPGEVASLKHIFDQHAATGQCTSSKPRLVERDDSQVRCIGQSSDAALPPRHISDEGQQKRVVQRDRDPLRGRMSNEHDPLDQDVPKKEERTKSGCTRGHKRKRSVVEDPDTPPSSTIHKKQKPLAAIVPSPSALQKLLSDPALRKYRPIRPVPEKKARLVKSREQRTSTPARVPRRATGVGENAPSIAKMVLQDTIVALKDPWKIEANIPAPPKDLPNQHPGPSVVVNGGNVFANQPPQAVAVPMTLQFPAQNMEDSSLRFALGF</sequence>
<dbReference type="EMBL" id="NHYE01000981">
    <property type="protein sequence ID" value="PPR00868.1"/>
    <property type="molecule type" value="Genomic_DNA"/>
</dbReference>
<dbReference type="Proteomes" id="UP000284706">
    <property type="component" value="Unassembled WGS sequence"/>
</dbReference>
<feature type="region of interest" description="Disordered" evidence="1">
    <location>
        <begin position="327"/>
        <end position="350"/>
    </location>
</feature>
<feature type="compositionally biased region" description="Basic and acidic residues" evidence="1">
    <location>
        <begin position="222"/>
        <end position="263"/>
    </location>
</feature>
<evidence type="ECO:0000313" key="3">
    <source>
        <dbReference type="Proteomes" id="UP000284706"/>
    </source>
</evidence>
<evidence type="ECO:0000313" key="2">
    <source>
        <dbReference type="EMBL" id="PPR00868.1"/>
    </source>
</evidence>
<keyword evidence="3" id="KW-1185">Reference proteome</keyword>
<feature type="region of interest" description="Disordered" evidence="1">
    <location>
        <begin position="118"/>
        <end position="144"/>
    </location>
</feature>
<proteinExistence type="predicted"/>
<feature type="compositionally biased region" description="Basic and acidic residues" evidence="1">
    <location>
        <begin position="327"/>
        <end position="337"/>
    </location>
</feature>
<dbReference type="InParanoid" id="A0A409YD17"/>
<evidence type="ECO:0000256" key="1">
    <source>
        <dbReference type="SAM" id="MobiDB-lite"/>
    </source>
</evidence>
<feature type="compositionally biased region" description="Polar residues" evidence="1">
    <location>
        <begin position="1"/>
        <end position="25"/>
    </location>
</feature>
<dbReference type="AlphaFoldDB" id="A0A409YD17"/>
<feature type="region of interest" description="Disordered" evidence="1">
    <location>
        <begin position="1"/>
        <end position="54"/>
    </location>
</feature>